<feature type="transmembrane region" description="Helical" evidence="1">
    <location>
        <begin position="148"/>
        <end position="167"/>
    </location>
</feature>
<dbReference type="InterPro" id="IPR006938">
    <property type="entry name" value="DUF624"/>
</dbReference>
<comment type="caution">
    <text evidence="2">The sequence shown here is derived from an EMBL/GenBank/DDBJ whole genome shotgun (WGS) entry which is preliminary data.</text>
</comment>
<feature type="transmembrane region" description="Helical" evidence="1">
    <location>
        <begin position="20"/>
        <end position="45"/>
    </location>
</feature>
<keyword evidence="3" id="KW-1185">Reference proteome</keyword>
<keyword evidence="1" id="KW-1133">Transmembrane helix</keyword>
<proteinExistence type="predicted"/>
<feature type="transmembrane region" description="Helical" evidence="1">
    <location>
        <begin position="74"/>
        <end position="93"/>
    </location>
</feature>
<accession>A0A9X1ZXJ4</accession>
<dbReference type="EMBL" id="JAKRYL010000003">
    <property type="protein sequence ID" value="MCL7746196.1"/>
    <property type="molecule type" value="Genomic_DNA"/>
</dbReference>
<dbReference type="RefSeq" id="WP_250095124.1">
    <property type="nucleotide sequence ID" value="NZ_JAKRYL010000003.1"/>
</dbReference>
<evidence type="ECO:0000313" key="2">
    <source>
        <dbReference type="EMBL" id="MCL7746196.1"/>
    </source>
</evidence>
<dbReference type="Pfam" id="PF04854">
    <property type="entry name" value="DUF624"/>
    <property type="match status" value="1"/>
</dbReference>
<organism evidence="2 3">
    <name type="scientific">Halalkalibacter alkaliphilus</name>
    <dbReference type="NCBI Taxonomy" id="2917993"/>
    <lineage>
        <taxon>Bacteria</taxon>
        <taxon>Bacillati</taxon>
        <taxon>Bacillota</taxon>
        <taxon>Bacilli</taxon>
        <taxon>Bacillales</taxon>
        <taxon>Bacillaceae</taxon>
        <taxon>Halalkalibacter</taxon>
    </lineage>
</organism>
<dbReference type="Proteomes" id="UP001139150">
    <property type="component" value="Unassembled WGS sequence"/>
</dbReference>
<evidence type="ECO:0000313" key="3">
    <source>
        <dbReference type="Proteomes" id="UP001139150"/>
    </source>
</evidence>
<feature type="transmembrane region" description="Helical" evidence="1">
    <location>
        <begin position="173"/>
        <end position="193"/>
    </location>
</feature>
<feature type="transmembrane region" description="Helical" evidence="1">
    <location>
        <begin position="105"/>
        <end position="127"/>
    </location>
</feature>
<keyword evidence="1" id="KW-0812">Transmembrane</keyword>
<evidence type="ECO:0000256" key="1">
    <source>
        <dbReference type="SAM" id="Phobius"/>
    </source>
</evidence>
<gene>
    <name evidence="2" type="ORF">MF646_03600</name>
</gene>
<reference evidence="2" key="1">
    <citation type="submission" date="2022-02" db="EMBL/GenBank/DDBJ databases">
        <title>Halalkalibacter sp. nov. isolated from Lonar Lake, India.</title>
        <authorList>
            <person name="Joshi A."/>
            <person name="Thite S."/>
            <person name="Lodha T."/>
        </authorList>
    </citation>
    <scope>NUCLEOTIDE SEQUENCE</scope>
    <source>
        <strain evidence="2">MEB205</strain>
    </source>
</reference>
<sequence length="204" mass="24159">MFKFTTYVEWLWEVIKLHILWIGYLVRGAVVLGFFPATTAVYAVARYWLKHGDTERVSVLFKKFYKENFKTSNYLGWIVLFASFIVCLNWFYIPYVEQMLLKFVMYGIVITFTFLLILTSLYVFPVIANYQLQLVHYVIIGVKIGLTYFPYTILQVVLITGLTMMYVRFPQLTLIFGIVPITFVQMYICNHVFRRLNHEQISTT</sequence>
<protein>
    <submittedName>
        <fullName evidence="2">DUF624 domain-containing protein</fullName>
    </submittedName>
</protein>
<name>A0A9X1ZXJ4_9BACI</name>
<keyword evidence="1" id="KW-0472">Membrane</keyword>
<dbReference type="AlphaFoldDB" id="A0A9X1ZXJ4"/>